<dbReference type="PANTHER" id="PTHR30622">
    <property type="entry name" value="UNDECAPRENYL-DIPHOSPHATASE"/>
    <property type="match status" value="1"/>
</dbReference>
<feature type="transmembrane region" description="Helical" evidence="14">
    <location>
        <begin position="6"/>
        <end position="29"/>
    </location>
</feature>
<evidence type="ECO:0000256" key="11">
    <source>
        <dbReference type="ARBA" id="ARBA00032707"/>
    </source>
</evidence>
<dbReference type="NCBIfam" id="NF001393">
    <property type="entry name" value="PRK00281.2-4"/>
    <property type="match status" value="1"/>
</dbReference>
<feature type="transmembrane region" description="Helical" evidence="14">
    <location>
        <begin position="85"/>
        <end position="104"/>
    </location>
</feature>
<evidence type="ECO:0000256" key="5">
    <source>
        <dbReference type="ARBA" id="ARBA00022475"/>
    </source>
</evidence>
<protein>
    <recommendedName>
        <fullName evidence="4 14">Undecaprenyl-diphosphatase</fullName>
        <ecNumber evidence="3 14">3.6.1.27</ecNumber>
    </recommendedName>
    <alternativeName>
        <fullName evidence="12 14">Bacitracin resistance protein</fullName>
    </alternativeName>
    <alternativeName>
        <fullName evidence="11 14">Undecaprenyl pyrophosphate phosphatase</fullName>
    </alternativeName>
</protein>
<gene>
    <name evidence="14" type="primary">uppP</name>
    <name evidence="15" type="ORF">THII_2552</name>
</gene>
<dbReference type="PANTHER" id="PTHR30622:SF4">
    <property type="entry name" value="UNDECAPRENYL-DIPHOSPHATASE"/>
    <property type="match status" value="1"/>
</dbReference>
<dbReference type="KEGG" id="tig:THII_2552"/>
<dbReference type="HAMAP" id="MF_01006">
    <property type="entry name" value="Undec_diphosphatase"/>
    <property type="match status" value="1"/>
</dbReference>
<comment type="function">
    <text evidence="14">Catalyzes the dephosphorylation of undecaprenyl diphosphate (UPP). Confers resistance to bacitracin.</text>
</comment>
<keyword evidence="14" id="KW-0573">Peptidoglycan synthesis</keyword>
<dbReference type="EMBL" id="AP014633">
    <property type="protein sequence ID" value="BAP56849.1"/>
    <property type="molecule type" value="Genomic_DNA"/>
</dbReference>
<evidence type="ECO:0000256" key="3">
    <source>
        <dbReference type="ARBA" id="ARBA00012374"/>
    </source>
</evidence>
<evidence type="ECO:0000256" key="6">
    <source>
        <dbReference type="ARBA" id="ARBA00022692"/>
    </source>
</evidence>
<evidence type="ECO:0000256" key="9">
    <source>
        <dbReference type="ARBA" id="ARBA00023136"/>
    </source>
</evidence>
<sequence>MDILHIVVLAVIQGLTEFLPISSSAHLILIPRLLGWEDQGIAFDVSLHIGSLIAVLIYFKPQLSYLLSNWLSSFKDKKINSESRLVWGIGIATIPVSLVGLAITNTGVDVLLRSPLIIASTTIIFGLLLGLAEWIGTRERNEYSLTWQQIILIGLVQALALIPGTSRSGVTMTAALLLGLTRKAAARFSFLLSIPAIILAGADETLSLVMQANHSVAWSDLLLGATVSAFSAYWCIRLFINLLDRIGMFPFVFYRLGLGIALFILVV</sequence>
<keyword evidence="5 14" id="KW-1003">Cell membrane</keyword>
<evidence type="ECO:0000256" key="10">
    <source>
        <dbReference type="ARBA" id="ARBA00023251"/>
    </source>
</evidence>
<evidence type="ECO:0000256" key="4">
    <source>
        <dbReference type="ARBA" id="ARBA00021581"/>
    </source>
</evidence>
<dbReference type="GO" id="GO:0009252">
    <property type="term" value="P:peptidoglycan biosynthetic process"/>
    <property type="evidence" value="ECO:0007669"/>
    <property type="project" value="UniProtKB-KW"/>
</dbReference>
<dbReference type="GO" id="GO:0050380">
    <property type="term" value="F:undecaprenyl-diphosphatase activity"/>
    <property type="evidence" value="ECO:0007669"/>
    <property type="project" value="UniProtKB-UniRule"/>
</dbReference>
<keyword evidence="7 14" id="KW-0378">Hydrolase</keyword>
<keyword evidence="10 14" id="KW-0046">Antibiotic resistance</keyword>
<dbReference type="EC" id="3.6.1.27" evidence="3 14"/>
<accession>A0A090AHS2</accession>
<keyword evidence="14" id="KW-0961">Cell wall biogenesis/degradation</keyword>
<dbReference type="HOGENOM" id="CLU_060296_1_0_6"/>
<evidence type="ECO:0000256" key="13">
    <source>
        <dbReference type="ARBA" id="ARBA00047594"/>
    </source>
</evidence>
<dbReference type="GO" id="GO:0008360">
    <property type="term" value="P:regulation of cell shape"/>
    <property type="evidence" value="ECO:0007669"/>
    <property type="project" value="UniProtKB-KW"/>
</dbReference>
<dbReference type="GO" id="GO:0046677">
    <property type="term" value="P:response to antibiotic"/>
    <property type="evidence" value="ECO:0007669"/>
    <property type="project" value="UniProtKB-UniRule"/>
</dbReference>
<evidence type="ECO:0000256" key="12">
    <source>
        <dbReference type="ARBA" id="ARBA00032932"/>
    </source>
</evidence>
<evidence type="ECO:0000256" key="1">
    <source>
        <dbReference type="ARBA" id="ARBA00004651"/>
    </source>
</evidence>
<feature type="transmembrane region" description="Helical" evidence="14">
    <location>
        <begin position="247"/>
        <end position="266"/>
    </location>
</feature>
<feature type="transmembrane region" description="Helical" evidence="14">
    <location>
        <begin position="184"/>
        <end position="202"/>
    </location>
</feature>
<dbReference type="OrthoDB" id="9808289at2"/>
<evidence type="ECO:0000313" key="15">
    <source>
        <dbReference type="EMBL" id="BAP56849.1"/>
    </source>
</evidence>
<comment type="subcellular location">
    <subcellularLocation>
        <location evidence="1 14">Cell membrane</location>
        <topology evidence="1 14">Multi-pass membrane protein</topology>
    </subcellularLocation>
</comment>
<dbReference type="InterPro" id="IPR003824">
    <property type="entry name" value="UppP"/>
</dbReference>
<comment type="catalytic activity">
    <reaction evidence="13 14">
        <text>di-trans,octa-cis-undecaprenyl diphosphate + H2O = di-trans,octa-cis-undecaprenyl phosphate + phosphate + H(+)</text>
        <dbReference type="Rhea" id="RHEA:28094"/>
        <dbReference type="ChEBI" id="CHEBI:15377"/>
        <dbReference type="ChEBI" id="CHEBI:15378"/>
        <dbReference type="ChEBI" id="CHEBI:43474"/>
        <dbReference type="ChEBI" id="CHEBI:58405"/>
        <dbReference type="ChEBI" id="CHEBI:60392"/>
        <dbReference type="EC" id="3.6.1.27"/>
    </reaction>
</comment>
<evidence type="ECO:0000256" key="8">
    <source>
        <dbReference type="ARBA" id="ARBA00022989"/>
    </source>
</evidence>
<comment type="similarity">
    <text evidence="2 14">Belongs to the UppP family.</text>
</comment>
<evidence type="ECO:0000256" key="7">
    <source>
        <dbReference type="ARBA" id="ARBA00022801"/>
    </source>
</evidence>
<keyword evidence="16" id="KW-1185">Reference proteome</keyword>
<reference evidence="15 16" key="1">
    <citation type="journal article" date="2014" name="ISME J.">
        <title>Ecophysiology of Thioploca ingrica as revealed by the complete genome sequence supplemented with proteomic evidence.</title>
        <authorList>
            <person name="Kojima H."/>
            <person name="Ogura Y."/>
            <person name="Yamamoto N."/>
            <person name="Togashi T."/>
            <person name="Mori H."/>
            <person name="Watanabe T."/>
            <person name="Nemoto F."/>
            <person name="Kurokawa K."/>
            <person name="Hayashi T."/>
            <person name="Fukui M."/>
        </authorList>
    </citation>
    <scope>NUCLEOTIDE SEQUENCE [LARGE SCALE GENOMIC DNA]</scope>
</reference>
<keyword evidence="6 14" id="KW-0812">Transmembrane</keyword>
<name>A0A090AHS2_9GAMM</name>
<dbReference type="STRING" id="40754.THII_2552"/>
<evidence type="ECO:0000256" key="2">
    <source>
        <dbReference type="ARBA" id="ARBA00010621"/>
    </source>
</evidence>
<dbReference type="Pfam" id="PF02673">
    <property type="entry name" value="BacA"/>
    <property type="match status" value="1"/>
</dbReference>
<comment type="miscellaneous">
    <text evidence="14">Bacitracin is thought to be involved in the inhibition of peptidoglycan synthesis by sequestering undecaprenyl diphosphate, thereby reducing the pool of lipid carrier available.</text>
</comment>
<feature type="transmembrane region" description="Helical" evidence="14">
    <location>
        <begin position="147"/>
        <end position="164"/>
    </location>
</feature>
<feature type="transmembrane region" description="Helical" evidence="14">
    <location>
        <begin position="116"/>
        <end position="135"/>
    </location>
</feature>
<dbReference type="NCBIfam" id="TIGR00753">
    <property type="entry name" value="undec_PP_bacA"/>
    <property type="match status" value="1"/>
</dbReference>
<dbReference type="GO" id="GO:0071555">
    <property type="term" value="P:cell wall organization"/>
    <property type="evidence" value="ECO:0007669"/>
    <property type="project" value="UniProtKB-KW"/>
</dbReference>
<dbReference type="AlphaFoldDB" id="A0A090AHS2"/>
<organism evidence="15 16">
    <name type="scientific">Thioploca ingrica</name>
    <dbReference type="NCBI Taxonomy" id="40754"/>
    <lineage>
        <taxon>Bacteria</taxon>
        <taxon>Pseudomonadati</taxon>
        <taxon>Pseudomonadota</taxon>
        <taxon>Gammaproteobacteria</taxon>
        <taxon>Thiotrichales</taxon>
        <taxon>Thiotrichaceae</taxon>
        <taxon>Thioploca</taxon>
    </lineage>
</organism>
<keyword evidence="9 14" id="KW-0472">Membrane</keyword>
<evidence type="ECO:0000256" key="14">
    <source>
        <dbReference type="HAMAP-Rule" id="MF_01006"/>
    </source>
</evidence>
<keyword evidence="8 14" id="KW-1133">Transmembrane helix</keyword>
<evidence type="ECO:0000313" key="16">
    <source>
        <dbReference type="Proteomes" id="UP000031623"/>
    </source>
</evidence>
<proteinExistence type="inferred from homology"/>
<keyword evidence="14" id="KW-0133">Cell shape</keyword>
<dbReference type="Proteomes" id="UP000031623">
    <property type="component" value="Chromosome"/>
</dbReference>
<feature type="transmembrane region" description="Helical" evidence="14">
    <location>
        <begin position="222"/>
        <end position="240"/>
    </location>
</feature>
<dbReference type="GO" id="GO:0005886">
    <property type="term" value="C:plasma membrane"/>
    <property type="evidence" value="ECO:0007669"/>
    <property type="project" value="UniProtKB-SubCell"/>
</dbReference>